<accession>A0A450U1S1</accession>
<dbReference type="EMBL" id="CAADEZ010000917">
    <property type="protein sequence ID" value="VFJ76297.1"/>
    <property type="molecule type" value="Genomic_DNA"/>
</dbReference>
<sequence>MKTPSPIKLTLAFTDPELDDRERDREVQTLLTELKGLDLIRAGRAPDPAPPEGNKAMGGVLTGMIIMELYGPQLKNLFGLLGARLSGKTIEFEVEANGKRLSVKAADEKDMDLAIRKARAFIEE</sequence>
<evidence type="ECO:0000313" key="1">
    <source>
        <dbReference type="EMBL" id="VFJ76297.1"/>
    </source>
</evidence>
<evidence type="ECO:0000313" key="3">
    <source>
        <dbReference type="EMBL" id="VFK23089.1"/>
    </source>
</evidence>
<evidence type="ECO:0000313" key="2">
    <source>
        <dbReference type="EMBL" id="VFJ76443.1"/>
    </source>
</evidence>
<reference evidence="2" key="1">
    <citation type="submission" date="2019-02" db="EMBL/GenBank/DDBJ databases">
        <authorList>
            <person name="Gruber-Vodicka R. H."/>
            <person name="Seah K. B. B."/>
        </authorList>
    </citation>
    <scope>NUCLEOTIDE SEQUENCE</scope>
    <source>
        <strain evidence="1">BECK_BZ163</strain>
        <strain evidence="3">BECK_BZ164</strain>
        <strain evidence="2">BECK_BZ165</strain>
    </source>
</reference>
<proteinExistence type="predicted"/>
<dbReference type="AlphaFoldDB" id="A0A450U1S1"/>
<dbReference type="EMBL" id="CAADFA010000930">
    <property type="protein sequence ID" value="VFJ76443.1"/>
    <property type="molecule type" value="Genomic_DNA"/>
</dbReference>
<organism evidence="2">
    <name type="scientific">Candidatus Kentrum sp. FM</name>
    <dbReference type="NCBI Taxonomy" id="2126340"/>
    <lineage>
        <taxon>Bacteria</taxon>
        <taxon>Pseudomonadati</taxon>
        <taxon>Pseudomonadota</taxon>
        <taxon>Gammaproteobacteria</taxon>
        <taxon>Candidatus Kentrum</taxon>
    </lineage>
</organism>
<name>A0A450U1S1_9GAMM</name>
<dbReference type="EMBL" id="CAADFL010000901">
    <property type="protein sequence ID" value="VFK23089.1"/>
    <property type="molecule type" value="Genomic_DNA"/>
</dbReference>
<gene>
    <name evidence="1" type="ORF">BECKFM1743A_GA0114220_109171</name>
    <name evidence="3" type="ORF">BECKFM1743B_GA0114221_109011</name>
    <name evidence="2" type="ORF">BECKFM1743C_GA0114222_109303</name>
</gene>
<protein>
    <submittedName>
        <fullName evidence="2">Uncharacterized protein</fullName>
    </submittedName>
</protein>